<evidence type="ECO:0000256" key="1">
    <source>
        <dbReference type="ARBA" id="ARBA00004141"/>
    </source>
</evidence>
<dbReference type="OMA" id="WWTSNIV"/>
<protein>
    <submittedName>
        <fullName evidence="8">GDP-fucose transporter 1</fullName>
    </submittedName>
</protein>
<evidence type="ECO:0000256" key="5">
    <source>
        <dbReference type="SAM" id="MobiDB-lite"/>
    </source>
</evidence>
<feature type="transmembrane region" description="Helical" evidence="6">
    <location>
        <begin position="51"/>
        <end position="73"/>
    </location>
</feature>
<comment type="caution">
    <text evidence="8">The sequence shown here is derived from an EMBL/GenBank/DDBJ whole genome shotgun (WGS) entry which is preliminary data.</text>
</comment>
<sequence length="354" mass="39606">MAKTDRKTGVEKTLCEQYLYIAFVVACYWVVSIAIVFVNKSLLSARQDFDAPMFVTWFQCVFTYCVCLFFRRFRGIFTWFPDIQFSYATMKKTLPLSIVFVAMVTFNNLCLKYVGVAFYYLARSLTTVTNVAFTFAILRKSVSGGAITCCLVITIGYFAGIDQEGLSGGITIKGIIFGVLSSCCVSLNSIYTKKVLPAVDDSVWTLNYYNNLNASLLFIPLMFIFGELPHTVFVTQMTELDFWLLMSLGGVMGVLIGFVTGLQIKATSPLTHNISGTAKACVQTVIAVWAYHDIKSWAWWASNWIVLFGSAAYTKVQQMDMEKEFKNKTILPSHEKSPKSKDGATEKLLDSDSS</sequence>
<dbReference type="AlphaFoldDB" id="A0A226F0Q1"/>
<feature type="region of interest" description="Disordered" evidence="5">
    <location>
        <begin position="328"/>
        <end position="354"/>
    </location>
</feature>
<proteinExistence type="predicted"/>
<evidence type="ECO:0000259" key="7">
    <source>
        <dbReference type="Pfam" id="PF03151"/>
    </source>
</evidence>
<dbReference type="PROSITE" id="PS51257">
    <property type="entry name" value="PROKAR_LIPOPROTEIN"/>
    <property type="match status" value="1"/>
</dbReference>
<feature type="transmembrane region" description="Helical" evidence="6">
    <location>
        <begin position="211"/>
        <end position="230"/>
    </location>
</feature>
<evidence type="ECO:0000256" key="2">
    <source>
        <dbReference type="ARBA" id="ARBA00022692"/>
    </source>
</evidence>
<keyword evidence="4 6" id="KW-0472">Membrane</keyword>
<feature type="transmembrane region" description="Helical" evidence="6">
    <location>
        <begin position="172"/>
        <end position="191"/>
    </location>
</feature>
<evidence type="ECO:0000313" key="8">
    <source>
        <dbReference type="EMBL" id="OXA63362.1"/>
    </source>
</evidence>
<dbReference type="InterPro" id="IPR004853">
    <property type="entry name" value="Sugar_P_trans_dom"/>
</dbReference>
<dbReference type="GO" id="GO:0016020">
    <property type="term" value="C:membrane"/>
    <property type="evidence" value="ECO:0007669"/>
    <property type="project" value="UniProtKB-SubCell"/>
</dbReference>
<dbReference type="EMBL" id="LNIX01000001">
    <property type="protein sequence ID" value="OXA63362.1"/>
    <property type="molecule type" value="Genomic_DNA"/>
</dbReference>
<feature type="transmembrane region" description="Helical" evidence="6">
    <location>
        <begin position="142"/>
        <end position="160"/>
    </location>
</feature>
<dbReference type="Proteomes" id="UP000198287">
    <property type="component" value="Unassembled WGS sequence"/>
</dbReference>
<dbReference type="InterPro" id="IPR050186">
    <property type="entry name" value="TPT_transporter"/>
</dbReference>
<gene>
    <name evidence="8" type="ORF">Fcan01_03933</name>
</gene>
<evidence type="ECO:0000256" key="3">
    <source>
        <dbReference type="ARBA" id="ARBA00022989"/>
    </source>
</evidence>
<accession>A0A226F0Q1</accession>
<keyword evidence="2 6" id="KW-0812">Transmembrane</keyword>
<feature type="transmembrane region" description="Helical" evidence="6">
    <location>
        <begin position="242"/>
        <end position="264"/>
    </location>
</feature>
<evidence type="ECO:0000256" key="4">
    <source>
        <dbReference type="ARBA" id="ARBA00023136"/>
    </source>
</evidence>
<evidence type="ECO:0000256" key="6">
    <source>
        <dbReference type="SAM" id="Phobius"/>
    </source>
</evidence>
<organism evidence="8 9">
    <name type="scientific">Folsomia candida</name>
    <name type="common">Springtail</name>
    <dbReference type="NCBI Taxonomy" id="158441"/>
    <lineage>
        <taxon>Eukaryota</taxon>
        <taxon>Metazoa</taxon>
        <taxon>Ecdysozoa</taxon>
        <taxon>Arthropoda</taxon>
        <taxon>Hexapoda</taxon>
        <taxon>Collembola</taxon>
        <taxon>Entomobryomorpha</taxon>
        <taxon>Isotomoidea</taxon>
        <taxon>Isotomidae</taxon>
        <taxon>Proisotominae</taxon>
        <taxon>Folsomia</taxon>
    </lineage>
</organism>
<comment type="subcellular location">
    <subcellularLocation>
        <location evidence="1">Membrane</location>
        <topology evidence="1">Multi-pass membrane protein</topology>
    </subcellularLocation>
</comment>
<feature type="transmembrane region" description="Helical" evidence="6">
    <location>
        <begin position="20"/>
        <end position="39"/>
    </location>
</feature>
<reference evidence="8 9" key="1">
    <citation type="submission" date="2015-12" db="EMBL/GenBank/DDBJ databases">
        <title>The genome of Folsomia candida.</title>
        <authorList>
            <person name="Faddeeva A."/>
            <person name="Derks M.F."/>
            <person name="Anvar Y."/>
            <person name="Smit S."/>
            <person name="Van Straalen N."/>
            <person name="Roelofs D."/>
        </authorList>
    </citation>
    <scope>NUCLEOTIDE SEQUENCE [LARGE SCALE GENOMIC DNA]</scope>
    <source>
        <strain evidence="8 9">VU population</strain>
        <tissue evidence="8">Whole body</tissue>
    </source>
</reference>
<keyword evidence="9" id="KW-1185">Reference proteome</keyword>
<dbReference type="STRING" id="158441.A0A226F0Q1"/>
<dbReference type="Pfam" id="PF03151">
    <property type="entry name" value="TPT"/>
    <property type="match status" value="1"/>
</dbReference>
<dbReference type="OrthoDB" id="5547497at2759"/>
<feature type="transmembrane region" description="Helical" evidence="6">
    <location>
        <begin position="94"/>
        <end position="122"/>
    </location>
</feature>
<dbReference type="PANTHER" id="PTHR11132">
    <property type="entry name" value="SOLUTE CARRIER FAMILY 35"/>
    <property type="match status" value="1"/>
</dbReference>
<keyword evidence="3 6" id="KW-1133">Transmembrane helix</keyword>
<feature type="domain" description="Sugar phosphate transporter" evidence="7">
    <location>
        <begin position="21"/>
        <end position="313"/>
    </location>
</feature>
<evidence type="ECO:0000313" key="9">
    <source>
        <dbReference type="Proteomes" id="UP000198287"/>
    </source>
</evidence>
<name>A0A226F0Q1_FOLCA</name>